<dbReference type="Proteomes" id="UP000244005">
    <property type="component" value="Unassembled WGS sequence"/>
</dbReference>
<accession>A0A2R6XHI1</accession>
<dbReference type="InterPro" id="IPR017920">
    <property type="entry name" value="COMM"/>
</dbReference>
<dbReference type="Pfam" id="PF07258">
    <property type="entry name" value="COMM_domain"/>
    <property type="match status" value="1"/>
</dbReference>
<organism evidence="2 3">
    <name type="scientific">Marchantia polymorpha</name>
    <name type="common">Common liverwort</name>
    <name type="synonym">Marchantia aquatica</name>
    <dbReference type="NCBI Taxonomy" id="3197"/>
    <lineage>
        <taxon>Eukaryota</taxon>
        <taxon>Viridiplantae</taxon>
        <taxon>Streptophyta</taxon>
        <taxon>Embryophyta</taxon>
        <taxon>Marchantiophyta</taxon>
        <taxon>Marchantiopsida</taxon>
        <taxon>Marchantiidae</taxon>
        <taxon>Marchantiales</taxon>
        <taxon>Marchantiaceae</taxon>
        <taxon>Marchantia</taxon>
    </lineage>
</organism>
<dbReference type="OrthoDB" id="64318at2759"/>
<reference evidence="3" key="1">
    <citation type="journal article" date="2017" name="Cell">
        <title>Insights into land plant evolution garnered from the Marchantia polymorpha genome.</title>
        <authorList>
            <person name="Bowman J.L."/>
            <person name="Kohchi T."/>
            <person name="Yamato K.T."/>
            <person name="Jenkins J."/>
            <person name="Shu S."/>
            <person name="Ishizaki K."/>
            <person name="Yamaoka S."/>
            <person name="Nishihama R."/>
            <person name="Nakamura Y."/>
            <person name="Berger F."/>
            <person name="Adam C."/>
            <person name="Aki S.S."/>
            <person name="Althoff F."/>
            <person name="Araki T."/>
            <person name="Arteaga-Vazquez M.A."/>
            <person name="Balasubrmanian S."/>
            <person name="Barry K."/>
            <person name="Bauer D."/>
            <person name="Boehm C.R."/>
            <person name="Briginshaw L."/>
            <person name="Caballero-Perez J."/>
            <person name="Catarino B."/>
            <person name="Chen F."/>
            <person name="Chiyoda S."/>
            <person name="Chovatia M."/>
            <person name="Davies K.M."/>
            <person name="Delmans M."/>
            <person name="Demura T."/>
            <person name="Dierschke T."/>
            <person name="Dolan L."/>
            <person name="Dorantes-Acosta A.E."/>
            <person name="Eklund D.M."/>
            <person name="Florent S.N."/>
            <person name="Flores-Sandoval E."/>
            <person name="Fujiyama A."/>
            <person name="Fukuzawa H."/>
            <person name="Galik B."/>
            <person name="Grimanelli D."/>
            <person name="Grimwood J."/>
            <person name="Grossniklaus U."/>
            <person name="Hamada T."/>
            <person name="Haseloff J."/>
            <person name="Hetherington A.J."/>
            <person name="Higo A."/>
            <person name="Hirakawa Y."/>
            <person name="Hundley H.N."/>
            <person name="Ikeda Y."/>
            <person name="Inoue K."/>
            <person name="Inoue S.I."/>
            <person name="Ishida S."/>
            <person name="Jia Q."/>
            <person name="Kakita M."/>
            <person name="Kanazawa T."/>
            <person name="Kawai Y."/>
            <person name="Kawashima T."/>
            <person name="Kennedy M."/>
            <person name="Kinose K."/>
            <person name="Kinoshita T."/>
            <person name="Kohara Y."/>
            <person name="Koide E."/>
            <person name="Komatsu K."/>
            <person name="Kopischke S."/>
            <person name="Kubo M."/>
            <person name="Kyozuka J."/>
            <person name="Lagercrantz U."/>
            <person name="Lin S.S."/>
            <person name="Lindquist E."/>
            <person name="Lipzen A.M."/>
            <person name="Lu C.W."/>
            <person name="De Luna E."/>
            <person name="Martienssen R.A."/>
            <person name="Minamino N."/>
            <person name="Mizutani M."/>
            <person name="Mizutani M."/>
            <person name="Mochizuki N."/>
            <person name="Monte I."/>
            <person name="Mosher R."/>
            <person name="Nagasaki H."/>
            <person name="Nakagami H."/>
            <person name="Naramoto S."/>
            <person name="Nishitani K."/>
            <person name="Ohtani M."/>
            <person name="Okamoto T."/>
            <person name="Okumura M."/>
            <person name="Phillips J."/>
            <person name="Pollak B."/>
            <person name="Reinders A."/>
            <person name="Rovekamp M."/>
            <person name="Sano R."/>
            <person name="Sawa S."/>
            <person name="Schmid M.W."/>
            <person name="Shirakawa M."/>
            <person name="Solano R."/>
            <person name="Spunde A."/>
            <person name="Suetsugu N."/>
            <person name="Sugano S."/>
            <person name="Sugiyama A."/>
            <person name="Sun R."/>
            <person name="Suzuki Y."/>
            <person name="Takenaka M."/>
            <person name="Takezawa D."/>
            <person name="Tomogane H."/>
            <person name="Tsuzuki M."/>
            <person name="Ueda T."/>
            <person name="Umeda M."/>
            <person name="Ward J.M."/>
            <person name="Watanabe Y."/>
            <person name="Yazaki K."/>
            <person name="Yokoyama R."/>
            <person name="Yoshitake Y."/>
            <person name="Yotsui I."/>
            <person name="Zachgo S."/>
            <person name="Schmutz J."/>
        </authorList>
    </citation>
    <scope>NUCLEOTIDE SEQUENCE [LARGE SCALE GENOMIC DNA]</scope>
    <source>
        <strain evidence="3">Tak-1</strain>
    </source>
</reference>
<gene>
    <name evidence="2" type="ORF">MARPO_0014s0094</name>
</gene>
<keyword evidence="3" id="KW-1185">Reference proteome</keyword>
<sequence length="108" mass="12033">MAIGDSGGHDDESESVVTSAQQLLDFDWKLRYVVCSATMATVNRPLLRLELAVSSAPVRVENVPYFRKESMEEKAQIAVAEYTKTELDNLISQMEAISQAMESMQPSF</sequence>
<evidence type="ECO:0000259" key="1">
    <source>
        <dbReference type="PROSITE" id="PS51269"/>
    </source>
</evidence>
<dbReference type="OMA" id="RTFAMEN"/>
<dbReference type="EMBL" id="KZ772686">
    <property type="protein sequence ID" value="PTQ45561.1"/>
    <property type="molecule type" value="Genomic_DNA"/>
</dbReference>
<evidence type="ECO:0000313" key="2">
    <source>
        <dbReference type="EMBL" id="PTQ45561.1"/>
    </source>
</evidence>
<feature type="domain" description="COMM" evidence="1">
    <location>
        <begin position="22"/>
        <end position="105"/>
    </location>
</feature>
<name>A0A2R6XHI1_MARPO</name>
<proteinExistence type="predicted"/>
<protein>
    <recommendedName>
        <fullName evidence="1">COMM domain-containing protein</fullName>
    </recommendedName>
</protein>
<evidence type="ECO:0000313" key="3">
    <source>
        <dbReference type="Proteomes" id="UP000244005"/>
    </source>
</evidence>
<dbReference type="AlphaFoldDB" id="A0A2R6XHI1"/>
<dbReference type="Gramene" id="Mp1g11330.1">
    <property type="protein sequence ID" value="Mp1g11330.1.cds"/>
    <property type="gene ID" value="Mp1g11330"/>
</dbReference>
<dbReference type="PROSITE" id="PS51269">
    <property type="entry name" value="COMM"/>
    <property type="match status" value="1"/>
</dbReference>